<dbReference type="Proteomes" id="UP000092600">
    <property type="component" value="Unassembled WGS sequence"/>
</dbReference>
<feature type="signal peptide" evidence="6">
    <location>
        <begin position="1"/>
        <end position="23"/>
    </location>
</feature>
<name>A0A199UUL2_ANACO</name>
<evidence type="ECO:0000313" key="8">
    <source>
        <dbReference type="EMBL" id="OAY68497.1"/>
    </source>
</evidence>
<comment type="subcellular location">
    <subcellularLocation>
        <location evidence="1">Secreted</location>
    </subcellularLocation>
</comment>
<comment type="similarity">
    <text evidence="5">Belongs to the cysteine-rich repeat secretory protein family.</text>
</comment>
<evidence type="ECO:0000256" key="5">
    <source>
        <dbReference type="ARBA" id="ARBA00038515"/>
    </source>
</evidence>
<reference evidence="11" key="2">
    <citation type="submission" date="2025-04" db="UniProtKB">
        <authorList>
            <consortium name="RefSeq"/>
        </authorList>
    </citation>
    <scope>IDENTIFICATION</scope>
    <source>
        <tissue evidence="11">Leaf</tissue>
    </source>
</reference>
<dbReference type="Gramene" id="Aco001464.1.mrna1">
    <property type="protein sequence ID" value="Aco001464.1.mrna1.cds1"/>
    <property type="gene ID" value="Aco001464.1.path1"/>
</dbReference>
<accession>A0A199UUL2</accession>
<feature type="domain" description="Gnk2-homologous" evidence="7">
    <location>
        <begin position="136"/>
        <end position="242"/>
    </location>
</feature>
<dbReference type="GO" id="GO:0005576">
    <property type="term" value="C:extracellular region"/>
    <property type="evidence" value="ECO:0007669"/>
    <property type="project" value="UniProtKB-SubCell"/>
</dbReference>
<dbReference type="Pfam" id="PF01657">
    <property type="entry name" value="Stress-antifung"/>
    <property type="match status" value="2"/>
</dbReference>
<dbReference type="PANTHER" id="PTHR32411:SF44">
    <property type="entry name" value="OS05G0112800 PROTEIN"/>
    <property type="match status" value="1"/>
</dbReference>
<dbReference type="Proteomes" id="UP000515123">
    <property type="component" value="Linkage group 18"/>
</dbReference>
<dbReference type="GeneID" id="109723979"/>
<reference evidence="8 9" key="1">
    <citation type="journal article" date="2016" name="DNA Res.">
        <title>The draft genome of MD-2 pineapple using hybrid error correction of long reads.</title>
        <authorList>
            <person name="Redwan R.M."/>
            <person name="Saidin A."/>
            <person name="Kumar S.V."/>
        </authorList>
    </citation>
    <scope>NUCLEOTIDE SEQUENCE [LARGE SCALE GENOMIC DNA]</scope>
    <source>
        <strain evidence="9">cv. MD2</strain>
        <tissue evidence="8">Leaf</tissue>
    </source>
</reference>
<dbReference type="PROSITE" id="PS51473">
    <property type="entry name" value="GNK2"/>
    <property type="match status" value="2"/>
</dbReference>
<gene>
    <name evidence="11" type="primary">LOC109723979</name>
    <name evidence="8" type="ORF">ACMD2_08513</name>
</gene>
<evidence type="ECO:0000256" key="4">
    <source>
        <dbReference type="ARBA" id="ARBA00022737"/>
    </source>
</evidence>
<evidence type="ECO:0000256" key="2">
    <source>
        <dbReference type="ARBA" id="ARBA00022525"/>
    </source>
</evidence>
<dbReference type="InterPro" id="IPR050581">
    <property type="entry name" value="CRR_secretory_protein"/>
</dbReference>
<evidence type="ECO:0000256" key="1">
    <source>
        <dbReference type="ARBA" id="ARBA00004613"/>
    </source>
</evidence>
<dbReference type="RefSeq" id="XP_020108124.1">
    <property type="nucleotide sequence ID" value="XM_020252535.1"/>
</dbReference>
<evidence type="ECO:0000313" key="10">
    <source>
        <dbReference type="Proteomes" id="UP000515123"/>
    </source>
</evidence>
<organism evidence="8 9">
    <name type="scientific">Ananas comosus</name>
    <name type="common">Pineapple</name>
    <name type="synonym">Ananas ananas</name>
    <dbReference type="NCBI Taxonomy" id="4615"/>
    <lineage>
        <taxon>Eukaryota</taxon>
        <taxon>Viridiplantae</taxon>
        <taxon>Streptophyta</taxon>
        <taxon>Embryophyta</taxon>
        <taxon>Tracheophyta</taxon>
        <taxon>Spermatophyta</taxon>
        <taxon>Magnoliopsida</taxon>
        <taxon>Liliopsida</taxon>
        <taxon>Poales</taxon>
        <taxon>Bromeliaceae</taxon>
        <taxon>Bromelioideae</taxon>
        <taxon>Ananas</taxon>
    </lineage>
</organism>
<keyword evidence="10" id="KW-1185">Reference proteome</keyword>
<dbReference type="AlphaFoldDB" id="A0A199UUL2"/>
<dbReference type="PANTHER" id="PTHR32411">
    <property type="entry name" value="CYSTEINE-RICH REPEAT SECRETORY PROTEIN 38-RELATED"/>
    <property type="match status" value="1"/>
</dbReference>
<keyword evidence="2" id="KW-0964">Secreted</keyword>
<evidence type="ECO:0000256" key="3">
    <source>
        <dbReference type="ARBA" id="ARBA00022729"/>
    </source>
</evidence>
<evidence type="ECO:0000313" key="11">
    <source>
        <dbReference type="RefSeq" id="XP_020108124.1"/>
    </source>
</evidence>
<feature type="chain" id="PRO_5044554488" evidence="6">
    <location>
        <begin position="24"/>
        <end position="248"/>
    </location>
</feature>
<sequence length="248" mass="26482">MTSKYHDLLLSFSLSLLFSSCFSAGPIAHYCGKGLNDTNGNTTLSNDISYVLADLVARASAGGFAISSYGGVRSEKVYGLAQCRGDVDARDCSACLADAARRLPATCPGEGDARVWYDYCFARYEVGVDFAGAADFGLATILVNTQNATNPEAFDAAAGTVMGRAAARAGGAGAGFGTEEERFDAIDVTIYGLAQCTRDLQPLMCAQCLSSAVGMLREYCRFRQGCQVLYSSCIARYEIYPFYFPLDI</sequence>
<proteinExistence type="inferred from homology"/>
<evidence type="ECO:0000256" key="6">
    <source>
        <dbReference type="SAM" id="SignalP"/>
    </source>
</evidence>
<dbReference type="OrthoDB" id="1731016at2759"/>
<keyword evidence="4" id="KW-0677">Repeat</keyword>
<evidence type="ECO:0000313" key="9">
    <source>
        <dbReference type="Proteomes" id="UP000092600"/>
    </source>
</evidence>
<dbReference type="CDD" id="cd23509">
    <property type="entry name" value="Gnk2-like"/>
    <property type="match status" value="2"/>
</dbReference>
<feature type="domain" description="Gnk2-homologous" evidence="7">
    <location>
        <begin position="26"/>
        <end position="129"/>
    </location>
</feature>
<protein>
    <submittedName>
        <fullName evidence="8 11">Cysteine-rich repeat secretory protein 55</fullName>
    </submittedName>
</protein>
<dbReference type="STRING" id="4615.A0A199UUL2"/>
<dbReference type="InterPro" id="IPR038408">
    <property type="entry name" value="GNK2_sf"/>
</dbReference>
<dbReference type="PROSITE" id="PS51257">
    <property type="entry name" value="PROKAR_LIPOPROTEIN"/>
    <property type="match status" value="1"/>
</dbReference>
<keyword evidence="3 6" id="KW-0732">Signal</keyword>
<dbReference type="InterPro" id="IPR002902">
    <property type="entry name" value="GNK2"/>
</dbReference>
<dbReference type="EMBL" id="LSRQ01004899">
    <property type="protein sequence ID" value="OAY68497.1"/>
    <property type="molecule type" value="Genomic_DNA"/>
</dbReference>
<evidence type="ECO:0000259" key="7">
    <source>
        <dbReference type="PROSITE" id="PS51473"/>
    </source>
</evidence>
<dbReference type="Gene3D" id="3.30.430.20">
    <property type="entry name" value="Gnk2 domain, C-X8-C-X2-C motif"/>
    <property type="match status" value="2"/>
</dbReference>